<proteinExistence type="predicted"/>
<organism evidence="2">
    <name type="scientific">hydrothermal vent metagenome</name>
    <dbReference type="NCBI Taxonomy" id="652676"/>
    <lineage>
        <taxon>unclassified sequences</taxon>
        <taxon>metagenomes</taxon>
        <taxon>ecological metagenomes</taxon>
    </lineage>
</organism>
<gene>
    <name evidence="2" type="ORF">MNBD_ACTINO02-2191</name>
</gene>
<feature type="region of interest" description="Disordered" evidence="1">
    <location>
        <begin position="21"/>
        <end position="49"/>
    </location>
</feature>
<evidence type="ECO:0000313" key="2">
    <source>
        <dbReference type="EMBL" id="VAV92307.1"/>
    </source>
</evidence>
<feature type="compositionally biased region" description="Polar residues" evidence="1">
    <location>
        <begin position="21"/>
        <end position="48"/>
    </location>
</feature>
<dbReference type="EMBL" id="UOEK01000024">
    <property type="protein sequence ID" value="VAV92307.1"/>
    <property type="molecule type" value="Genomic_DNA"/>
</dbReference>
<sequence>MRRNLLLLIVGFTLVAAACSGSNSDTPADSVVSLQDPSERSASGSGTSRIDIEEATLEFTRCMRERGIDVPDIRFDASGAPIIPPELVENLDLGSDEWQAAESECSAIFQQAAALQFTSDPELEAIVQDQLRQFSTCMRGEGFKDFPDPNVGNGLPYPLSAFADYSTQAFQDALELCQDSIAFPELDG</sequence>
<protein>
    <recommendedName>
        <fullName evidence="3">Lipoprotein</fullName>
    </recommendedName>
</protein>
<dbReference type="PROSITE" id="PS51257">
    <property type="entry name" value="PROKAR_LIPOPROTEIN"/>
    <property type="match status" value="1"/>
</dbReference>
<accession>A0A3B0RK16</accession>
<evidence type="ECO:0000256" key="1">
    <source>
        <dbReference type="SAM" id="MobiDB-lite"/>
    </source>
</evidence>
<name>A0A3B0RK16_9ZZZZ</name>
<reference evidence="2" key="1">
    <citation type="submission" date="2018-06" db="EMBL/GenBank/DDBJ databases">
        <authorList>
            <person name="Zhirakovskaya E."/>
        </authorList>
    </citation>
    <scope>NUCLEOTIDE SEQUENCE</scope>
</reference>
<dbReference type="AlphaFoldDB" id="A0A3B0RK16"/>
<evidence type="ECO:0008006" key="3">
    <source>
        <dbReference type="Google" id="ProtNLM"/>
    </source>
</evidence>